<dbReference type="Gramene" id="Al_scaffold_0007_2648">
    <property type="protein sequence ID" value="Al_scaffold_0007_2648"/>
    <property type="gene ID" value="Al_scaffold_0007_2648"/>
</dbReference>
<dbReference type="Proteomes" id="UP000008694">
    <property type="component" value="Unassembled WGS sequence"/>
</dbReference>
<protein>
    <submittedName>
        <fullName evidence="2">Predicted protein</fullName>
    </submittedName>
</protein>
<keyword evidence="3" id="KW-1185">Reference proteome</keyword>
<dbReference type="InterPro" id="IPR002156">
    <property type="entry name" value="RNaseH_domain"/>
</dbReference>
<feature type="non-terminal residue" evidence="2">
    <location>
        <position position="1"/>
    </location>
</feature>
<dbReference type="InterPro" id="IPR044730">
    <property type="entry name" value="RNase_H-like_dom_plant"/>
</dbReference>
<proteinExistence type="predicted"/>
<gene>
    <name evidence="2" type="ORF">ARALYDRAFT_658593</name>
</gene>
<evidence type="ECO:0000259" key="1">
    <source>
        <dbReference type="Pfam" id="PF13456"/>
    </source>
</evidence>
<dbReference type="CDD" id="cd06222">
    <property type="entry name" value="RNase_H_like"/>
    <property type="match status" value="1"/>
</dbReference>
<name>D7MA94_ARALL</name>
<sequence>AALQAQADTKEWLRATAIDQNDVFTLQEDSGSRWTRPPSPFVKCNYDASFNPHTHQVTGGWVIRDTEGKALSWGSARLRTVRSPLEAEGEALLFALQQSWSRAPLKWSTGGDDNFE</sequence>
<evidence type="ECO:0000313" key="3">
    <source>
        <dbReference type="Proteomes" id="UP000008694"/>
    </source>
</evidence>
<dbReference type="GO" id="GO:0004523">
    <property type="term" value="F:RNA-DNA hybrid ribonuclease activity"/>
    <property type="evidence" value="ECO:0007669"/>
    <property type="project" value="InterPro"/>
</dbReference>
<dbReference type="GO" id="GO:0003676">
    <property type="term" value="F:nucleic acid binding"/>
    <property type="evidence" value="ECO:0007669"/>
    <property type="project" value="InterPro"/>
</dbReference>
<feature type="domain" description="RNase H type-1" evidence="1">
    <location>
        <begin position="45"/>
        <end position="102"/>
    </location>
</feature>
<organism evidence="3">
    <name type="scientific">Arabidopsis lyrata subsp. lyrata</name>
    <name type="common">Lyre-leaved rock-cress</name>
    <dbReference type="NCBI Taxonomy" id="81972"/>
    <lineage>
        <taxon>Eukaryota</taxon>
        <taxon>Viridiplantae</taxon>
        <taxon>Streptophyta</taxon>
        <taxon>Embryophyta</taxon>
        <taxon>Tracheophyta</taxon>
        <taxon>Spermatophyta</taxon>
        <taxon>Magnoliopsida</taxon>
        <taxon>eudicotyledons</taxon>
        <taxon>Gunneridae</taxon>
        <taxon>Pentapetalae</taxon>
        <taxon>rosids</taxon>
        <taxon>malvids</taxon>
        <taxon>Brassicales</taxon>
        <taxon>Brassicaceae</taxon>
        <taxon>Camelineae</taxon>
        <taxon>Arabidopsis</taxon>
    </lineage>
</organism>
<evidence type="ECO:0000313" key="2">
    <source>
        <dbReference type="EMBL" id="EFH46449.1"/>
    </source>
</evidence>
<dbReference type="Pfam" id="PF13456">
    <property type="entry name" value="RVT_3"/>
    <property type="match status" value="1"/>
</dbReference>
<dbReference type="eggNOG" id="KOG1075">
    <property type="taxonomic scope" value="Eukaryota"/>
</dbReference>
<dbReference type="EMBL" id="GL348719">
    <property type="protein sequence ID" value="EFH46449.1"/>
    <property type="molecule type" value="Genomic_DNA"/>
</dbReference>
<dbReference type="HOGENOM" id="CLU_2103089_0_0_1"/>
<dbReference type="AlphaFoldDB" id="D7MA94"/>
<accession>D7MA94</accession>
<reference evidence="3" key="1">
    <citation type="journal article" date="2011" name="Nat. Genet.">
        <title>The Arabidopsis lyrata genome sequence and the basis of rapid genome size change.</title>
        <authorList>
            <person name="Hu T.T."/>
            <person name="Pattyn P."/>
            <person name="Bakker E.G."/>
            <person name="Cao J."/>
            <person name="Cheng J.-F."/>
            <person name="Clark R.M."/>
            <person name="Fahlgren N."/>
            <person name="Fawcett J.A."/>
            <person name="Grimwood J."/>
            <person name="Gundlach H."/>
            <person name="Haberer G."/>
            <person name="Hollister J.D."/>
            <person name="Ossowski S."/>
            <person name="Ottilar R.P."/>
            <person name="Salamov A.A."/>
            <person name="Schneeberger K."/>
            <person name="Spannagl M."/>
            <person name="Wang X."/>
            <person name="Yang L."/>
            <person name="Nasrallah M.E."/>
            <person name="Bergelson J."/>
            <person name="Carrington J.C."/>
            <person name="Gaut B.S."/>
            <person name="Schmutz J."/>
            <person name="Mayer K.F.X."/>
            <person name="Van de Peer Y."/>
            <person name="Grigoriev I.V."/>
            <person name="Nordborg M."/>
            <person name="Weigel D."/>
            <person name="Guo Y.-L."/>
        </authorList>
    </citation>
    <scope>NUCLEOTIDE SEQUENCE [LARGE SCALE GENOMIC DNA]</scope>
    <source>
        <strain evidence="3">cv. MN47</strain>
    </source>
</reference>
<dbReference type="PANTHER" id="PTHR47074:SF78">
    <property type="entry name" value="GB|AAF30348.1-RELATED"/>
    <property type="match status" value="1"/>
</dbReference>
<dbReference type="InterPro" id="IPR052929">
    <property type="entry name" value="RNase_H-like_EbsB-rel"/>
</dbReference>
<dbReference type="PANTHER" id="PTHR47074">
    <property type="entry name" value="BNAC02G40300D PROTEIN"/>
    <property type="match status" value="1"/>
</dbReference>